<dbReference type="InterPro" id="IPR054170">
    <property type="entry name" value="RlmL_1st"/>
</dbReference>
<dbReference type="PROSITE" id="PS51165">
    <property type="entry name" value="THUMP"/>
    <property type="match status" value="1"/>
</dbReference>
<evidence type="ECO:0000256" key="3">
    <source>
        <dbReference type="PROSITE-ProRule" id="PRU00529"/>
    </source>
</evidence>
<dbReference type="InterPro" id="IPR002052">
    <property type="entry name" value="DNA_methylase_N6_adenine_CS"/>
</dbReference>
<dbReference type="PRINTS" id="PR00507">
    <property type="entry name" value="N12N6MTFRASE"/>
</dbReference>
<dbReference type="GO" id="GO:0008168">
    <property type="term" value="F:methyltransferase activity"/>
    <property type="evidence" value="ECO:0007669"/>
    <property type="project" value="UniProtKB-KW"/>
</dbReference>
<dbReference type="GO" id="GO:0032259">
    <property type="term" value="P:methylation"/>
    <property type="evidence" value="ECO:0007669"/>
    <property type="project" value="UniProtKB-KW"/>
</dbReference>
<evidence type="ECO:0000256" key="2">
    <source>
        <dbReference type="ARBA" id="ARBA00022679"/>
    </source>
</evidence>
<dbReference type="Gene3D" id="3.30.2130.30">
    <property type="match status" value="1"/>
</dbReference>
<dbReference type="SMART" id="SM00981">
    <property type="entry name" value="THUMP"/>
    <property type="match status" value="1"/>
</dbReference>
<dbReference type="CDD" id="cd02440">
    <property type="entry name" value="AdoMet_MTases"/>
    <property type="match status" value="1"/>
</dbReference>
<dbReference type="Proteomes" id="UP000636755">
    <property type="component" value="Unassembled WGS sequence"/>
</dbReference>
<dbReference type="InterPro" id="IPR000241">
    <property type="entry name" value="RlmKL-like_Mtase"/>
</dbReference>
<dbReference type="PROSITE" id="PS00092">
    <property type="entry name" value="N6_MTASE"/>
    <property type="match status" value="1"/>
</dbReference>
<keyword evidence="6" id="KW-1185">Reference proteome</keyword>
<dbReference type="Gene3D" id="3.40.50.150">
    <property type="entry name" value="Vaccinia Virus protein VP39"/>
    <property type="match status" value="1"/>
</dbReference>
<evidence type="ECO:0000259" key="4">
    <source>
        <dbReference type="PROSITE" id="PS51165"/>
    </source>
</evidence>
<name>A0ABR7HIG3_9FIRM</name>
<gene>
    <name evidence="5" type="ORF">H8R91_01715</name>
</gene>
<proteinExistence type="predicted"/>
<dbReference type="Pfam" id="PF02926">
    <property type="entry name" value="THUMP"/>
    <property type="match status" value="1"/>
</dbReference>
<dbReference type="PANTHER" id="PTHR47313">
    <property type="entry name" value="RIBOSOMAL RNA LARGE SUBUNIT METHYLTRANSFERASE K/L"/>
    <property type="match status" value="1"/>
</dbReference>
<feature type="domain" description="THUMP" evidence="4">
    <location>
        <begin position="46"/>
        <end position="156"/>
    </location>
</feature>
<dbReference type="CDD" id="cd11715">
    <property type="entry name" value="THUMP_AdoMetMT"/>
    <property type="match status" value="1"/>
</dbReference>
<dbReference type="Pfam" id="PF01170">
    <property type="entry name" value="UPF0020"/>
    <property type="match status" value="1"/>
</dbReference>
<dbReference type="EMBL" id="JACOPS010000001">
    <property type="protein sequence ID" value="MBC5727265.1"/>
    <property type="molecule type" value="Genomic_DNA"/>
</dbReference>
<dbReference type="InterPro" id="IPR004114">
    <property type="entry name" value="THUMP_dom"/>
</dbReference>
<dbReference type="SUPFAM" id="SSF53335">
    <property type="entry name" value="S-adenosyl-L-methionine-dependent methyltransferases"/>
    <property type="match status" value="1"/>
</dbReference>
<keyword evidence="2" id="KW-0808">Transferase</keyword>
<dbReference type="PROSITE" id="PS01261">
    <property type="entry name" value="UPF0020"/>
    <property type="match status" value="1"/>
</dbReference>
<dbReference type="PANTHER" id="PTHR47313:SF1">
    <property type="entry name" value="RIBOSOMAL RNA LARGE SUBUNIT METHYLTRANSFERASE K_L"/>
    <property type="match status" value="1"/>
</dbReference>
<keyword evidence="3" id="KW-0694">RNA-binding</keyword>
<dbReference type="InterPro" id="IPR029063">
    <property type="entry name" value="SAM-dependent_MTases_sf"/>
</dbReference>
<protein>
    <submittedName>
        <fullName evidence="5">Class I SAM-dependent RNA methyltransferase</fullName>
    </submittedName>
</protein>
<dbReference type="InterPro" id="IPR053943">
    <property type="entry name" value="RlmKL-like_Mtase_CS"/>
</dbReference>
<dbReference type="Pfam" id="PF22020">
    <property type="entry name" value="RlmL_1st"/>
    <property type="match status" value="1"/>
</dbReference>
<evidence type="ECO:0000256" key="1">
    <source>
        <dbReference type="ARBA" id="ARBA00022603"/>
    </source>
</evidence>
<organism evidence="5 6">
    <name type="scientific">Ruminococcus intestinalis</name>
    <dbReference type="NCBI Taxonomy" id="2763066"/>
    <lineage>
        <taxon>Bacteria</taxon>
        <taxon>Bacillati</taxon>
        <taxon>Bacillota</taxon>
        <taxon>Clostridia</taxon>
        <taxon>Eubacteriales</taxon>
        <taxon>Oscillospiraceae</taxon>
        <taxon>Ruminococcus</taxon>
    </lineage>
</organism>
<comment type="caution">
    <text evidence="5">The sequence shown here is derived from an EMBL/GenBank/DDBJ whole genome shotgun (WGS) entry which is preliminary data.</text>
</comment>
<evidence type="ECO:0000313" key="5">
    <source>
        <dbReference type="EMBL" id="MBC5727265.1"/>
    </source>
</evidence>
<reference evidence="5 6" key="1">
    <citation type="submission" date="2020-08" db="EMBL/GenBank/DDBJ databases">
        <title>Genome public.</title>
        <authorList>
            <person name="Liu C."/>
            <person name="Sun Q."/>
        </authorList>
    </citation>
    <scope>NUCLEOTIDE SEQUENCE [LARGE SCALE GENOMIC DNA]</scope>
    <source>
        <strain evidence="5 6">NSJ-71</strain>
    </source>
</reference>
<evidence type="ECO:0000313" key="6">
    <source>
        <dbReference type="Proteomes" id="UP000636755"/>
    </source>
</evidence>
<keyword evidence="1 5" id="KW-0489">Methyltransferase</keyword>
<accession>A0ABR7HIG3</accession>
<sequence length="373" mass="42136">MNSVLKFSAPCIFGLEGLCANEFKFLGLKNVEAHNGKVTFEGDFSDMAKANINSRYAERIQILLAEFEAVSFEELFEGVKSVAWEDFIGVNDAFPVKGRCLSSKLMSVPDCQKIIKKAVVTRLSEKYMLPWLEESGPLHQIQFLIMNDKVSVMLDTSGAGLHKRGYRAESNEAPIKETLAAAMADLSRVRGNHFVVDPMCGSGTILIEAALKAMKIAPGINRYFAAEKWNCVPSDIWKEQREIAKANEKRDCDFRAEGYDIDELALEVAKKNAKLAGVADRITFAKRDIKDFELNEGFMTVITNPPYGERLLDVKSAEELYKVMGEKFKRTQGKSYTIITPDDDFEKIFGRKADKRRKLYNGTLKCQLYMYFK</sequence>